<dbReference type="CDD" id="cd06257">
    <property type="entry name" value="DnaJ"/>
    <property type="match status" value="1"/>
</dbReference>
<dbReference type="SUPFAM" id="SSF48452">
    <property type="entry name" value="TPR-like"/>
    <property type="match status" value="1"/>
</dbReference>
<dbReference type="PROSITE" id="PS50005">
    <property type="entry name" value="TPR"/>
    <property type="match status" value="8"/>
</dbReference>
<feature type="repeat" description="TPR" evidence="4">
    <location>
        <begin position="118"/>
        <end position="151"/>
    </location>
</feature>
<evidence type="ECO:0000313" key="8">
    <source>
        <dbReference type="Proteomes" id="UP001431209"/>
    </source>
</evidence>
<dbReference type="SUPFAM" id="SSF46565">
    <property type="entry name" value="Chaperone J-domain"/>
    <property type="match status" value="1"/>
</dbReference>
<keyword evidence="8" id="KW-1185">Reference proteome</keyword>
<dbReference type="EMBL" id="JAOPGA020000144">
    <property type="protein sequence ID" value="KAL0477152.1"/>
    <property type="molecule type" value="Genomic_DNA"/>
</dbReference>
<dbReference type="Pfam" id="PF00085">
    <property type="entry name" value="Thioredoxin"/>
    <property type="match status" value="1"/>
</dbReference>
<dbReference type="Gene3D" id="1.25.40.10">
    <property type="entry name" value="Tetratricopeptide repeat domain"/>
    <property type="match status" value="1"/>
</dbReference>
<reference evidence="7 8" key="1">
    <citation type="submission" date="2024-03" db="EMBL/GenBank/DDBJ databases">
        <title>The Acrasis kona genome and developmental transcriptomes reveal deep origins of eukaryotic multicellular pathways.</title>
        <authorList>
            <person name="Sheikh S."/>
            <person name="Fu C.-J."/>
            <person name="Brown M.W."/>
            <person name="Baldauf S.L."/>
        </authorList>
    </citation>
    <scope>NUCLEOTIDE SEQUENCE [LARGE SCALE GENOMIC DNA]</scope>
    <source>
        <strain evidence="7 8">ATCC MYA-3509</strain>
    </source>
</reference>
<evidence type="ECO:0000256" key="1">
    <source>
        <dbReference type="ARBA" id="ARBA00020920"/>
    </source>
</evidence>
<dbReference type="PROSITE" id="PS00194">
    <property type="entry name" value="THIOREDOXIN_1"/>
    <property type="match status" value="1"/>
</dbReference>
<dbReference type="Gene3D" id="3.40.30.10">
    <property type="entry name" value="Glutaredoxin"/>
    <property type="match status" value="1"/>
</dbReference>
<comment type="caution">
    <text evidence="7">The sequence shown here is derived from an EMBL/GenBank/DDBJ whole genome shotgun (WGS) entry which is preliminary data.</text>
</comment>
<dbReference type="PANTHER" id="PTHR45188">
    <property type="entry name" value="DNAJ PROTEIN P58IPK HOMOLOG"/>
    <property type="match status" value="1"/>
</dbReference>
<feature type="repeat" description="TPR" evidence="4">
    <location>
        <begin position="347"/>
        <end position="380"/>
    </location>
</feature>
<dbReference type="AlphaFoldDB" id="A0AAW2YIT8"/>
<feature type="repeat" description="TPR" evidence="4">
    <location>
        <begin position="186"/>
        <end position="219"/>
    </location>
</feature>
<dbReference type="SMART" id="SM00271">
    <property type="entry name" value="DnaJ"/>
    <property type="match status" value="1"/>
</dbReference>
<dbReference type="InterPro" id="IPR013766">
    <property type="entry name" value="Thioredoxin_domain"/>
</dbReference>
<evidence type="ECO:0000256" key="2">
    <source>
        <dbReference type="ARBA" id="ARBA00022737"/>
    </source>
</evidence>
<feature type="domain" description="J" evidence="5">
    <location>
        <begin position="473"/>
        <end position="541"/>
    </location>
</feature>
<dbReference type="Pfam" id="PF13432">
    <property type="entry name" value="TPR_16"/>
    <property type="match status" value="3"/>
</dbReference>
<dbReference type="SUPFAM" id="SSF52833">
    <property type="entry name" value="Thioredoxin-like"/>
    <property type="match status" value="1"/>
</dbReference>
<dbReference type="Proteomes" id="UP001431209">
    <property type="component" value="Unassembled WGS sequence"/>
</dbReference>
<dbReference type="PROSITE" id="PS51352">
    <property type="entry name" value="THIOREDOXIN_2"/>
    <property type="match status" value="1"/>
</dbReference>
<dbReference type="Pfam" id="PF13181">
    <property type="entry name" value="TPR_8"/>
    <property type="match status" value="1"/>
</dbReference>
<dbReference type="Pfam" id="PF00226">
    <property type="entry name" value="DnaJ"/>
    <property type="match status" value="1"/>
</dbReference>
<feature type="repeat" description="TPR" evidence="4">
    <location>
        <begin position="232"/>
        <end position="265"/>
    </location>
</feature>
<dbReference type="InterPro" id="IPR017937">
    <property type="entry name" value="Thioredoxin_CS"/>
</dbReference>
<sequence>MVKQVDKQDEFKKELSNAGDRLVVVDFFAVWCGPCKQVAPIYEKLAEKHKNTIFLKVDVDINKEVAQSERITQMPTFNLYKNGKKISSQSDISQLEGLINKHGVAERPAEPLPTLDTAEQYKEEGNKKFKSQDFEGALVMYTRAIEKNPSEHTLYTNRAATYLQLKQYKEAAADATKATEIDPKFAKGWFRLGQSNLQMGKMLEAKLSLQKALDITPNDKAVAAELNNLQKITTYVEGGQNNLSQNKNEEALNQFNLALQLAPQSTALKLLRGRALIAVGKFSDAAKEAGIVLRDFDPSSSDAYFVRGKALYYDGSVENGLKHVNEALRMDPDNQACLQFRKQLKSIENAKEDGNKSFKSGDYQDAIDKYAQAVQIDPLNKVLNSTIYCNLSTAATKQGKHEDSVKYANSAIDLNPNNTKAYVRRADSNTTLGNHEDAMRDYQKACELDEGNASFKSKLRESQKAYKKAKRKDYYKILGIDKNADEDAIKKAYRKKALEWHPDKFQEEDEKKKAEEMFKDIGEAVSVLSDAQKRRRYDSGVDLEDMDSCGHGGGFGDVDVNDIFRMFMGGGMGGGGGMRFSTGGMGGMGGGRRGGGFGGGFPF</sequence>
<feature type="repeat" description="TPR" evidence="4">
    <location>
        <begin position="419"/>
        <end position="452"/>
    </location>
</feature>
<evidence type="ECO:0000256" key="4">
    <source>
        <dbReference type="PROSITE-ProRule" id="PRU00339"/>
    </source>
</evidence>
<accession>A0AAW2YIT8</accession>
<dbReference type="PANTHER" id="PTHR45188:SF2">
    <property type="entry name" value="DNAJ HOMOLOG SUBFAMILY C MEMBER 7"/>
    <property type="match status" value="1"/>
</dbReference>
<organism evidence="7 8">
    <name type="scientific">Acrasis kona</name>
    <dbReference type="NCBI Taxonomy" id="1008807"/>
    <lineage>
        <taxon>Eukaryota</taxon>
        <taxon>Discoba</taxon>
        <taxon>Heterolobosea</taxon>
        <taxon>Tetramitia</taxon>
        <taxon>Eutetramitia</taxon>
        <taxon>Acrasidae</taxon>
        <taxon>Acrasis</taxon>
    </lineage>
</organism>
<evidence type="ECO:0000259" key="6">
    <source>
        <dbReference type="PROSITE" id="PS51352"/>
    </source>
</evidence>
<feature type="repeat" description="TPR" evidence="4">
    <location>
        <begin position="152"/>
        <end position="185"/>
    </location>
</feature>
<gene>
    <name evidence="7" type="ORF">AKO1_005941</name>
</gene>
<dbReference type="GO" id="GO:0006950">
    <property type="term" value="P:response to stress"/>
    <property type="evidence" value="ECO:0007669"/>
    <property type="project" value="UniProtKB-ARBA"/>
</dbReference>
<dbReference type="CDD" id="cd02947">
    <property type="entry name" value="TRX_family"/>
    <property type="match status" value="1"/>
</dbReference>
<dbReference type="InterPro" id="IPR019734">
    <property type="entry name" value="TPR_rpt"/>
</dbReference>
<dbReference type="InterPro" id="IPR001623">
    <property type="entry name" value="DnaJ_domain"/>
</dbReference>
<evidence type="ECO:0000256" key="3">
    <source>
        <dbReference type="ARBA" id="ARBA00022803"/>
    </source>
</evidence>
<evidence type="ECO:0000313" key="7">
    <source>
        <dbReference type="EMBL" id="KAL0477152.1"/>
    </source>
</evidence>
<dbReference type="SMART" id="SM00028">
    <property type="entry name" value="TPR"/>
    <property type="match status" value="8"/>
</dbReference>
<dbReference type="InterPro" id="IPR036869">
    <property type="entry name" value="J_dom_sf"/>
</dbReference>
<feature type="repeat" description="TPR" evidence="4">
    <location>
        <begin position="385"/>
        <end position="418"/>
    </location>
</feature>
<name>A0AAW2YIT8_9EUKA</name>
<dbReference type="PROSITE" id="PS50076">
    <property type="entry name" value="DNAJ_2"/>
    <property type="match status" value="1"/>
</dbReference>
<keyword evidence="3 4" id="KW-0802">TPR repeat</keyword>
<feature type="domain" description="Thioredoxin" evidence="6">
    <location>
        <begin position="1"/>
        <end position="131"/>
    </location>
</feature>
<dbReference type="PRINTS" id="PR00625">
    <property type="entry name" value="JDOMAIN"/>
</dbReference>
<keyword evidence="2" id="KW-0677">Repeat</keyword>
<proteinExistence type="predicted"/>
<dbReference type="Gene3D" id="1.10.287.110">
    <property type="entry name" value="DnaJ domain"/>
    <property type="match status" value="1"/>
</dbReference>
<dbReference type="InterPro" id="IPR011990">
    <property type="entry name" value="TPR-like_helical_dom_sf"/>
</dbReference>
<feature type="repeat" description="TPR" evidence="4">
    <location>
        <begin position="301"/>
        <end position="334"/>
    </location>
</feature>
<dbReference type="InterPro" id="IPR036249">
    <property type="entry name" value="Thioredoxin-like_sf"/>
</dbReference>
<evidence type="ECO:0000259" key="5">
    <source>
        <dbReference type="PROSITE" id="PS50076"/>
    </source>
</evidence>
<protein>
    <recommendedName>
        <fullName evidence="1">DnaJ homolog subfamily C member 10</fullName>
    </recommendedName>
</protein>